<evidence type="ECO:0000313" key="3">
    <source>
        <dbReference type="Proteomes" id="UP000274694"/>
    </source>
</evidence>
<keyword evidence="3" id="KW-1185">Reference proteome</keyword>
<comment type="caution">
    <text evidence="2">The sequence shown here is derived from an EMBL/GenBank/DDBJ whole genome shotgun (WGS) entry which is preliminary data.</text>
</comment>
<accession>A0ABX9Y8H3</accession>
<evidence type="ECO:0000313" key="2">
    <source>
        <dbReference type="EMBL" id="RQW96356.1"/>
    </source>
</evidence>
<organism evidence="2 3">
    <name type="scientific">Micromonospora chalcea</name>
    <dbReference type="NCBI Taxonomy" id="1874"/>
    <lineage>
        <taxon>Bacteria</taxon>
        <taxon>Bacillati</taxon>
        <taxon>Actinomycetota</taxon>
        <taxon>Actinomycetes</taxon>
        <taxon>Micromonosporales</taxon>
        <taxon>Micromonosporaceae</taxon>
        <taxon>Micromonospora</taxon>
    </lineage>
</organism>
<proteinExistence type="predicted"/>
<dbReference type="EMBL" id="QGTA01000114">
    <property type="protein sequence ID" value="RQW96356.1"/>
    <property type="molecule type" value="Genomic_DNA"/>
</dbReference>
<dbReference type="SUPFAM" id="SSF55469">
    <property type="entry name" value="FMN-dependent nitroreductase-like"/>
    <property type="match status" value="1"/>
</dbReference>
<gene>
    <name evidence="2" type="ORF">DLJ60_05205</name>
</gene>
<dbReference type="RefSeq" id="WP_069087901.1">
    <property type="nucleotide sequence ID" value="NZ_JBFAAK010000005.1"/>
</dbReference>
<name>A0ABX9Y8H3_MICCH</name>
<reference evidence="2 3" key="1">
    <citation type="submission" date="2018-05" db="EMBL/GenBank/DDBJ databases">
        <title>Micromonospora from Atacama Desert.</title>
        <authorList>
            <person name="Carro L."/>
            <person name="Goodfellow M."/>
            <person name="Klenk H.-P."/>
        </authorList>
    </citation>
    <scope>NUCLEOTIDE SEQUENCE [LARGE SCALE GENOMIC DNA]</scope>
    <source>
        <strain evidence="2 3">LB41</strain>
    </source>
</reference>
<dbReference type="InterPro" id="IPR029479">
    <property type="entry name" value="Nitroreductase"/>
</dbReference>
<feature type="domain" description="Nitroreductase" evidence="1">
    <location>
        <begin position="242"/>
        <end position="402"/>
    </location>
</feature>
<dbReference type="InterPro" id="IPR000415">
    <property type="entry name" value="Nitroreductase-like"/>
</dbReference>
<protein>
    <recommendedName>
        <fullName evidence="1">Nitroreductase domain-containing protein</fullName>
    </recommendedName>
</protein>
<sequence length="436" mass="46460">MRRWAPAAGWSIEPDADGLALTHSGRRMIVRMPPEVGREIVAAVGGLSSARELTSRGGEELAKLDARGVLGVEVVHEQHVLARHEPGARRVRHSPPSPYVRPVRALPSAHMRFGPDGPELAGGNSADRVVLTSTWAVEFAARLIARADVEVDSAPESELLDLLSRAGLLVTGRNQHSEEWEFHDSLFHGATRLDTSFGLYGAKIGTTHWEIDNPVRRPMTAERIALGHDDRSQEGMTLQEAISARSSLRDHGGPPIGSAEISAVLDASLRIRRLERTVASERAWRSMPTGGALSGLSAVVIAASAHDLERGAYEYDAVSHELAPASGPAPAIDRWLGLAHRLTGIPHTSIQAMVLFVLDYARPARSYDSIVYATALKEVGAALQAMALVSADRGLSFCPMGGGFATTAGLGEGIRTGAVIGEAVLGRPKGTERAGE</sequence>
<evidence type="ECO:0000259" key="1">
    <source>
        <dbReference type="Pfam" id="PF00881"/>
    </source>
</evidence>
<dbReference type="Pfam" id="PF00881">
    <property type="entry name" value="Nitroreductase"/>
    <property type="match status" value="1"/>
</dbReference>
<dbReference type="Gene3D" id="3.40.109.10">
    <property type="entry name" value="NADH Oxidase"/>
    <property type="match status" value="1"/>
</dbReference>
<dbReference type="Proteomes" id="UP000274694">
    <property type="component" value="Unassembled WGS sequence"/>
</dbReference>